<dbReference type="RefSeq" id="WP_126657378.1">
    <property type="nucleotide sequence ID" value="NZ_RYYR01000002.1"/>
</dbReference>
<dbReference type="EMBL" id="RYYR01000002">
    <property type="protein sequence ID" value="RUL56461.1"/>
    <property type="molecule type" value="Genomic_DNA"/>
</dbReference>
<evidence type="ECO:0000313" key="1">
    <source>
        <dbReference type="EMBL" id="RUL56461.1"/>
    </source>
</evidence>
<name>A0A432LFM7_9BACI</name>
<proteinExistence type="predicted"/>
<sequence length="48" mass="5768">MRWKMWRPVVERILSYEEVKKMSHHELLEANAAIDIQFEKIKQARGGN</sequence>
<organism evidence="1 2">
    <name type="scientific">Lysinibacillus antri</name>
    <dbReference type="NCBI Taxonomy" id="2498145"/>
    <lineage>
        <taxon>Bacteria</taxon>
        <taxon>Bacillati</taxon>
        <taxon>Bacillota</taxon>
        <taxon>Bacilli</taxon>
        <taxon>Bacillales</taxon>
        <taxon>Bacillaceae</taxon>
        <taxon>Lysinibacillus</taxon>
    </lineage>
</organism>
<dbReference type="AlphaFoldDB" id="A0A432LFM7"/>
<protein>
    <submittedName>
        <fullName evidence="1">DUF1322 domain-containing protein</fullName>
    </submittedName>
</protein>
<dbReference type="InterPro" id="IPR009753">
    <property type="entry name" value="DUF1322"/>
</dbReference>
<reference evidence="1 2" key="1">
    <citation type="submission" date="2018-12" db="EMBL/GenBank/DDBJ databases">
        <title>Lysinibacillus antri sp. nov., isolated from a cave soil.</title>
        <authorList>
            <person name="Narsing Rao M.P."/>
            <person name="Zhang H."/>
            <person name="Dong Z.-Y."/>
            <person name="Niu X.-K."/>
            <person name="Zhang K."/>
            <person name="Fang B.-Z."/>
            <person name="Kang Y.-Q."/>
            <person name="Xiao M."/>
            <person name="Li W.-J."/>
        </authorList>
    </citation>
    <scope>NUCLEOTIDE SEQUENCE [LARGE SCALE GENOMIC DNA]</scope>
    <source>
        <strain evidence="1 2">SYSU K30002</strain>
    </source>
</reference>
<gene>
    <name evidence="1" type="ORF">EK386_02175</name>
</gene>
<dbReference type="Proteomes" id="UP000287910">
    <property type="component" value="Unassembled WGS sequence"/>
</dbReference>
<accession>A0A432LFM7</accession>
<evidence type="ECO:0000313" key="2">
    <source>
        <dbReference type="Proteomes" id="UP000287910"/>
    </source>
</evidence>
<dbReference type="Pfam" id="PF07032">
    <property type="entry name" value="DUF1322"/>
    <property type="match status" value="1"/>
</dbReference>
<keyword evidence="2" id="KW-1185">Reference proteome</keyword>
<comment type="caution">
    <text evidence="1">The sequence shown here is derived from an EMBL/GenBank/DDBJ whole genome shotgun (WGS) entry which is preliminary data.</text>
</comment>